<feature type="compositionally biased region" description="Polar residues" evidence="1">
    <location>
        <begin position="245"/>
        <end position="257"/>
    </location>
</feature>
<sequence>MSRIYNLKPVVSRTSVSVPEGKLDTQLRRLKVQQQEFHVQPHNSETEQWHGQPHNQMIRIQAENQQPETKQNQVCSQETQEEPASLRTVQSCLKQLKLKEGKWGQTAQLTQCHQRTQQKDQQFLDQTIQSMDEETCHMQKTLQPLQPRNNQKTPSKLHQLNQSNSCTSFTVNPHSSTSLENPPKSAGQIIPAQSAFPSASPSPSSSLPLFSLRNSAKLQNRRGNTITINPKKSGAGPASAATPAVTKSSPAVPSASPNGVKDKGKKRYPTVEEIEVIGGYQMLEKSCLAKSSGTQKTVKVCFDEAELEWVFEYPSESSVLASFPSLPLPGPEGEEEKEEVDDEDDEEDKGAFLRSSKILGAGRGRVLRVDESCRR</sequence>
<evidence type="ECO:0000256" key="1">
    <source>
        <dbReference type="SAM" id="MobiDB-lite"/>
    </source>
</evidence>
<name>A0A8T3CQP3_9TELE</name>
<protein>
    <recommendedName>
        <fullName evidence="2">Phostensin/Taperin PP1-binding domain-containing protein</fullName>
    </recommendedName>
</protein>
<feature type="compositionally biased region" description="Polar residues" evidence="1">
    <location>
        <begin position="215"/>
        <end position="228"/>
    </location>
</feature>
<keyword evidence="4" id="KW-1185">Reference proteome</keyword>
<feature type="domain" description="Phostensin/Taperin PP1-binding" evidence="2">
    <location>
        <begin position="214"/>
        <end position="320"/>
    </location>
</feature>
<accession>A0A8T3CQP3</accession>
<feature type="compositionally biased region" description="Acidic residues" evidence="1">
    <location>
        <begin position="332"/>
        <end position="348"/>
    </location>
</feature>
<dbReference type="OrthoDB" id="8965062at2759"/>
<comment type="caution">
    <text evidence="3">The sequence shown here is derived from an EMBL/GenBank/DDBJ whole genome shotgun (WGS) entry which is preliminary data.</text>
</comment>
<dbReference type="Proteomes" id="UP000829720">
    <property type="component" value="Unassembled WGS sequence"/>
</dbReference>
<dbReference type="EMBL" id="JAERUA010000020">
    <property type="protein sequence ID" value="KAI1886097.1"/>
    <property type="molecule type" value="Genomic_DNA"/>
</dbReference>
<evidence type="ECO:0000313" key="3">
    <source>
        <dbReference type="EMBL" id="KAI1886097.1"/>
    </source>
</evidence>
<dbReference type="InterPro" id="IPR025907">
    <property type="entry name" value="Phostensin/Taperin_PP1-bd_dom"/>
</dbReference>
<gene>
    <name evidence="3" type="ORF">AGOR_G00210510</name>
</gene>
<feature type="region of interest" description="Disordered" evidence="1">
    <location>
        <begin position="215"/>
        <end position="266"/>
    </location>
</feature>
<dbReference type="AlphaFoldDB" id="A0A8T3CQP3"/>
<reference evidence="3" key="1">
    <citation type="submission" date="2021-01" db="EMBL/GenBank/DDBJ databases">
        <authorList>
            <person name="Zahm M."/>
            <person name="Roques C."/>
            <person name="Cabau C."/>
            <person name="Klopp C."/>
            <person name="Donnadieu C."/>
            <person name="Jouanno E."/>
            <person name="Lampietro C."/>
            <person name="Louis A."/>
            <person name="Herpin A."/>
            <person name="Echchiki A."/>
            <person name="Berthelot C."/>
            <person name="Parey E."/>
            <person name="Roest-Crollius H."/>
            <person name="Braasch I."/>
            <person name="Postlethwait J."/>
            <person name="Bobe J."/>
            <person name="Montfort J."/>
            <person name="Bouchez O."/>
            <person name="Begum T."/>
            <person name="Mejri S."/>
            <person name="Adams A."/>
            <person name="Chen W.-J."/>
            <person name="Guiguen Y."/>
        </authorList>
    </citation>
    <scope>NUCLEOTIDE SEQUENCE</scope>
    <source>
        <tissue evidence="3">Blood</tissue>
    </source>
</reference>
<feature type="region of interest" description="Disordered" evidence="1">
    <location>
        <begin position="165"/>
        <end position="189"/>
    </location>
</feature>
<evidence type="ECO:0000259" key="2">
    <source>
        <dbReference type="Pfam" id="PF13914"/>
    </source>
</evidence>
<dbReference type="Pfam" id="PF13914">
    <property type="entry name" value="Phostensin"/>
    <property type="match status" value="1"/>
</dbReference>
<feature type="compositionally biased region" description="Low complexity" evidence="1">
    <location>
        <begin position="230"/>
        <end position="241"/>
    </location>
</feature>
<proteinExistence type="predicted"/>
<evidence type="ECO:0000313" key="4">
    <source>
        <dbReference type="Proteomes" id="UP000829720"/>
    </source>
</evidence>
<organism evidence="3 4">
    <name type="scientific">Albula goreensis</name>
    <dbReference type="NCBI Taxonomy" id="1534307"/>
    <lineage>
        <taxon>Eukaryota</taxon>
        <taxon>Metazoa</taxon>
        <taxon>Chordata</taxon>
        <taxon>Craniata</taxon>
        <taxon>Vertebrata</taxon>
        <taxon>Euteleostomi</taxon>
        <taxon>Actinopterygii</taxon>
        <taxon>Neopterygii</taxon>
        <taxon>Teleostei</taxon>
        <taxon>Albuliformes</taxon>
        <taxon>Albulidae</taxon>
        <taxon>Albula</taxon>
    </lineage>
</organism>
<dbReference type="GO" id="GO:0019902">
    <property type="term" value="F:phosphatase binding"/>
    <property type="evidence" value="ECO:0007669"/>
    <property type="project" value="InterPro"/>
</dbReference>
<dbReference type="InterPro" id="IPR026671">
    <property type="entry name" value="PPP1R18/Tprn"/>
</dbReference>
<dbReference type="PANTHER" id="PTHR21685:SF0">
    <property type="entry name" value="PHOSTENSIN"/>
    <property type="match status" value="1"/>
</dbReference>
<feature type="compositionally biased region" description="Polar residues" evidence="1">
    <location>
        <begin position="165"/>
        <end position="180"/>
    </location>
</feature>
<feature type="region of interest" description="Disordered" evidence="1">
    <location>
        <begin position="320"/>
        <end position="354"/>
    </location>
</feature>
<dbReference type="PANTHER" id="PTHR21685">
    <property type="entry name" value="TON-B BOX DOMAIN"/>
    <property type="match status" value="1"/>
</dbReference>